<name>A0ABY4IGH5_9MICO</name>
<evidence type="ECO:0000313" key="5">
    <source>
        <dbReference type="EMBL" id="UPL11699.1"/>
    </source>
</evidence>
<dbReference type="CDD" id="cd03424">
    <property type="entry name" value="NUDIX_ADPRase_Nudt5_UGPPase_Nudt14"/>
    <property type="match status" value="1"/>
</dbReference>
<sequence length="178" mass="18907">MTDGFTPVYASSDGLPVRLEAAARRAADGSAYTHHRLVVSDGRAGAVIVARDADRLLLVLSAREAAGAELWELPRGAGEAGETAVETALRELREETGLRGRDPQVLGTYVTDSSIFPQEVAVVECRIDQDAPATVPDGEVSDRRWLPLAELAHAVQDGTIRDAHTLAAIAVLSSRGEL</sequence>
<accession>A0ABY4IGH5</accession>
<organism evidence="5 6">
    <name type="scientific">Microbacterium sufflavum</name>
    <dbReference type="NCBI Taxonomy" id="2851649"/>
    <lineage>
        <taxon>Bacteria</taxon>
        <taxon>Bacillati</taxon>
        <taxon>Actinomycetota</taxon>
        <taxon>Actinomycetes</taxon>
        <taxon>Micrococcales</taxon>
        <taxon>Microbacteriaceae</taxon>
        <taxon>Microbacterium</taxon>
    </lineage>
</organism>
<keyword evidence="6" id="KW-1185">Reference proteome</keyword>
<dbReference type="EMBL" id="CP078076">
    <property type="protein sequence ID" value="UPL11699.1"/>
    <property type="molecule type" value="Genomic_DNA"/>
</dbReference>
<dbReference type="GO" id="GO:0016787">
    <property type="term" value="F:hydrolase activity"/>
    <property type="evidence" value="ECO:0007669"/>
    <property type="project" value="UniProtKB-KW"/>
</dbReference>
<dbReference type="PANTHER" id="PTHR21340:SF0">
    <property type="entry name" value="BIS(5'-NUCLEOSYL)-TETRAPHOSPHATASE [ASYMMETRICAL]"/>
    <property type="match status" value="1"/>
</dbReference>
<comment type="similarity">
    <text evidence="1 3">Belongs to the Nudix hydrolase family.</text>
</comment>
<dbReference type="PRINTS" id="PR00502">
    <property type="entry name" value="NUDIXFAMILY"/>
</dbReference>
<dbReference type="SUPFAM" id="SSF55811">
    <property type="entry name" value="Nudix"/>
    <property type="match status" value="1"/>
</dbReference>
<reference evidence="5 6" key="1">
    <citation type="submission" date="2021-06" db="EMBL/GenBank/DDBJ databases">
        <title>Genome-based taxonomic framework of Microbacterium strains isolated from marine environment, the description of four new species and reclassification of four preexisting species.</title>
        <authorList>
            <person name="Lee S.D."/>
            <person name="Kim S.-M."/>
            <person name="Byeon Y.-S."/>
            <person name="Yang H.L."/>
            <person name="Kim I.S."/>
        </authorList>
    </citation>
    <scope>NUCLEOTIDE SEQUENCE [LARGE SCALE GENOMIC DNA]</scope>
    <source>
        <strain evidence="5 6">SSW1-51</strain>
    </source>
</reference>
<evidence type="ECO:0000259" key="4">
    <source>
        <dbReference type="PROSITE" id="PS51462"/>
    </source>
</evidence>
<evidence type="ECO:0000256" key="2">
    <source>
        <dbReference type="ARBA" id="ARBA00022801"/>
    </source>
</evidence>
<keyword evidence="2 3" id="KW-0378">Hydrolase</keyword>
<dbReference type="PROSITE" id="PS00893">
    <property type="entry name" value="NUDIX_BOX"/>
    <property type="match status" value="1"/>
</dbReference>
<dbReference type="InterPro" id="IPR015797">
    <property type="entry name" value="NUDIX_hydrolase-like_dom_sf"/>
</dbReference>
<dbReference type="RefSeq" id="WP_168387291.1">
    <property type="nucleotide sequence ID" value="NZ_CP078076.1"/>
</dbReference>
<evidence type="ECO:0000313" key="6">
    <source>
        <dbReference type="Proteomes" id="UP000831467"/>
    </source>
</evidence>
<dbReference type="PROSITE" id="PS51462">
    <property type="entry name" value="NUDIX"/>
    <property type="match status" value="1"/>
</dbReference>
<dbReference type="InterPro" id="IPR000086">
    <property type="entry name" value="NUDIX_hydrolase_dom"/>
</dbReference>
<dbReference type="InterPro" id="IPR020084">
    <property type="entry name" value="NUDIX_hydrolase_CS"/>
</dbReference>
<gene>
    <name evidence="5" type="ORF">KV394_11495</name>
</gene>
<evidence type="ECO:0000256" key="3">
    <source>
        <dbReference type="RuleBase" id="RU003476"/>
    </source>
</evidence>
<evidence type="ECO:0000256" key="1">
    <source>
        <dbReference type="ARBA" id="ARBA00005582"/>
    </source>
</evidence>
<dbReference type="PANTHER" id="PTHR21340">
    <property type="entry name" value="DIADENOSINE 5,5-P1,P4-TETRAPHOSPHATE PYROPHOSPHOHYDROLASE MUTT"/>
    <property type="match status" value="1"/>
</dbReference>
<proteinExistence type="inferred from homology"/>
<dbReference type="Gene3D" id="3.90.79.10">
    <property type="entry name" value="Nucleoside Triphosphate Pyrophosphohydrolase"/>
    <property type="match status" value="1"/>
</dbReference>
<protein>
    <submittedName>
        <fullName evidence="5">NUDIX hydrolase</fullName>
    </submittedName>
</protein>
<dbReference type="InterPro" id="IPR020476">
    <property type="entry name" value="Nudix_hydrolase"/>
</dbReference>
<feature type="domain" description="Nudix hydrolase" evidence="4">
    <location>
        <begin position="40"/>
        <end position="168"/>
    </location>
</feature>
<dbReference type="Proteomes" id="UP000831467">
    <property type="component" value="Chromosome"/>
</dbReference>
<dbReference type="InterPro" id="IPR051325">
    <property type="entry name" value="Nudix_hydrolase_domain"/>
</dbReference>
<dbReference type="Pfam" id="PF00293">
    <property type="entry name" value="NUDIX"/>
    <property type="match status" value="1"/>
</dbReference>